<feature type="region of interest" description="Disordered" evidence="1">
    <location>
        <begin position="130"/>
        <end position="154"/>
    </location>
</feature>
<feature type="compositionally biased region" description="Polar residues" evidence="1">
    <location>
        <begin position="1673"/>
        <end position="1683"/>
    </location>
</feature>
<feature type="domain" description="EGF-like" evidence="3">
    <location>
        <begin position="511"/>
        <end position="522"/>
    </location>
</feature>
<evidence type="ECO:0000256" key="1">
    <source>
        <dbReference type="SAM" id="MobiDB-lite"/>
    </source>
</evidence>
<feature type="transmembrane region" description="Helical" evidence="2">
    <location>
        <begin position="262"/>
        <end position="285"/>
    </location>
</feature>
<dbReference type="SUPFAM" id="SSF82171">
    <property type="entry name" value="DPP6 N-terminal domain-like"/>
    <property type="match status" value="1"/>
</dbReference>
<keyword evidence="5" id="KW-1185">Reference proteome</keyword>
<feature type="compositionally biased region" description="Acidic residues" evidence="1">
    <location>
        <begin position="138"/>
        <end position="152"/>
    </location>
</feature>
<keyword evidence="2" id="KW-1133">Transmembrane helix</keyword>
<feature type="transmembrane region" description="Helical" evidence="2">
    <location>
        <begin position="348"/>
        <end position="366"/>
    </location>
</feature>
<proteinExistence type="predicted"/>
<protein>
    <recommendedName>
        <fullName evidence="3">EGF-like domain-containing protein</fullName>
    </recommendedName>
</protein>
<dbReference type="InterPro" id="IPR000742">
    <property type="entry name" value="EGF"/>
</dbReference>
<feature type="region of interest" description="Disordered" evidence="1">
    <location>
        <begin position="1"/>
        <end position="38"/>
    </location>
</feature>
<reference evidence="4" key="1">
    <citation type="submission" date="2020-06" db="EMBL/GenBank/DDBJ databases">
        <authorList>
            <consortium name="Plant Systems Biology data submission"/>
        </authorList>
    </citation>
    <scope>NUCLEOTIDE SEQUENCE</scope>
    <source>
        <strain evidence="4">D6</strain>
    </source>
</reference>
<gene>
    <name evidence="4" type="ORF">SEMRO_43_G026310.1</name>
</gene>
<sequence length="1709" mass="189976">MTIIKEEDVSNVPSHEGSTDVESADPSEPKDATMDISASADAARAEIRRMAVENANIPPPYGDMTKQLALTGNWGDQDMEQVQSTTNDHELRLDSLEICVGHLMEELEDKAMEKMATRLEKRILEKVLAMQEKTEGDGKDDDDDDDGTELSESDQKTLTEDTFSFVLSSKTCSPPFLLGMVVVSLQVAIFILVGLNTLDISDGNNPFGVPINVSEVVRITQLVAIFIAVLLQHDLFTCFDLIRDGYSEHLRKAFPHATLLKFVFTAAIRFFEGALCLLLMFVLIVQSESVLDVLLNFTAVEFVSQFDEAFFYLASQGFLGRYCEDEATNVTDTPYFSENVRFQRFRKFVLMMVALVTLLLGWGILIEQQKAGRFVCSTIIVQFDDSMIPELGTFSGLYDKYVAPRNGLGSKRVEYIERRSGRAKFAYCDDIEAWTFRWYQAELDDIEDDPCEWVARSSPTETFDLTETSEGDWFIQDEHNRVVVLDHFFLACNDCDDNDCNDRGECENAVCTCESNYTGLNCEFAKPCPTLATDVRHGDFPGDRDWSSQFKLLRHGNEPVLSYHRPVYVYFGRNAEFELLFFTGRRWVASHNNYLPDVGKDTSNIVLSLIYFFRNFHAHYSLYRVGFISEPMDIGTENDAVTPIGISWAQAKSKPANETGIQEISLRDVETILLCSFCDEEILCRYDGVCNEGTCTCSIGSEGSVCEKAPTGNGHCDPHYNREIYDYDGGDCCSFSCESSEDFKCGMDVTGYIPQLYPFCKVQTPGLWHLNGDGIEGQQDADFGHHIAISESGNILLVTGASLDQGYHIFDNDGKNWNLRYESKFAGSVKKASEVQIVEEKYRVESKASRVVPVTVSIFVAPDFNEDTPGQIFIFDCESQCGSVRHIENVWYADMARSGVIAIATGDHYSNISFVAVHDSRSYEDDSPPSTSFWGSHDELLEEISISDDGRTIALLTAEATETDRGDHRRFIQVYTADDGTEYRKRGSSIYMDDRGQNDPADFSRLALSQNGDVLAIVQCDAWHRVIVYAWNDDGADWAPIESPPVGTGGIECRVEAENVIRPALSLSGRQTMVFSDFSEVETPKVDNSVYVFGWSVDVGWEILGQKLPGGPINAVSMSNDGFVLAHGSPLERDDGLGLAKVYSRPKTAWCPPRSSSFRLSMAMDEGEGDTRWFLVQNATKEIILAGVVPYNYEPIVADTCLQDLESECYELLLFDEFNEDGIAEPGGFALYLDGKKLPVKPYDHGPVKHIWIGNCQAQPSASERCGSYLSYLQIYSSPKDSVDSFKWSLFDFNTDEVILQQESSNRSDEVLREQHICVNIEERCLVLTLIEGPNERNLISDFIHVGLDGEGLEHDKDIHEERFFLGENKCCPASLARFSAIIRVCESAAWTVSTMDGEVLATGSAGENHGGRLLNATANACNPHTDPVDVYFEDLCLDPSQCYYFSFVGDHTGAALSSVMPYSYWQMATRPGGAYFGTCESNSTIEIEPIHLADGVPLYGQATNPFFSPQYTVGPVSEGREVTCTLEGKIWDYAIETRWNATNEDGHEFDEHVHTLGTRTCTSQESSSEDCSSGDAPPGGALLLVTVETGSFTNVTITCTSCEDLVAGWHDVTGVEFTCAWYRQSNRCSLYGGYWPNMGYTANEACCGCGGGQIPRDDNSTNIEIVQESSPCNETSQCSHSDGTPLLEDNELGNATDALVRGGHRPFD</sequence>
<keyword evidence="2" id="KW-0812">Transmembrane</keyword>
<dbReference type="EMBL" id="CAICTM010000043">
    <property type="protein sequence ID" value="CAB9498704.1"/>
    <property type="molecule type" value="Genomic_DNA"/>
</dbReference>
<name>A0A9N8DDE4_9STRA</name>
<evidence type="ECO:0000256" key="2">
    <source>
        <dbReference type="SAM" id="Phobius"/>
    </source>
</evidence>
<dbReference type="PANTHER" id="PTHR24033:SF151">
    <property type="entry name" value="NOTCH 2"/>
    <property type="match status" value="1"/>
</dbReference>
<comment type="caution">
    <text evidence="4">The sequence shown here is derived from an EMBL/GenBank/DDBJ whole genome shotgun (WGS) entry which is preliminary data.</text>
</comment>
<evidence type="ECO:0000313" key="4">
    <source>
        <dbReference type="EMBL" id="CAB9498704.1"/>
    </source>
</evidence>
<feature type="transmembrane region" description="Helical" evidence="2">
    <location>
        <begin position="176"/>
        <end position="198"/>
    </location>
</feature>
<dbReference type="PANTHER" id="PTHR24033">
    <property type="entry name" value="EGF-LIKE DOMAIN-CONTAINING PROTEIN"/>
    <property type="match status" value="1"/>
</dbReference>
<keyword evidence="2" id="KW-0472">Membrane</keyword>
<accession>A0A9N8DDE4</accession>
<organism evidence="4 5">
    <name type="scientific">Seminavis robusta</name>
    <dbReference type="NCBI Taxonomy" id="568900"/>
    <lineage>
        <taxon>Eukaryota</taxon>
        <taxon>Sar</taxon>
        <taxon>Stramenopiles</taxon>
        <taxon>Ochrophyta</taxon>
        <taxon>Bacillariophyta</taxon>
        <taxon>Bacillariophyceae</taxon>
        <taxon>Bacillariophycidae</taxon>
        <taxon>Naviculales</taxon>
        <taxon>Naviculaceae</taxon>
        <taxon>Seminavis</taxon>
    </lineage>
</organism>
<feature type="region of interest" description="Disordered" evidence="1">
    <location>
        <begin position="1673"/>
        <end position="1709"/>
    </location>
</feature>
<evidence type="ECO:0000313" key="5">
    <source>
        <dbReference type="Proteomes" id="UP001153069"/>
    </source>
</evidence>
<dbReference type="InterPro" id="IPR051830">
    <property type="entry name" value="NOTCH_homolog"/>
</dbReference>
<evidence type="ECO:0000259" key="3">
    <source>
        <dbReference type="PROSITE" id="PS00022"/>
    </source>
</evidence>
<dbReference type="Proteomes" id="UP001153069">
    <property type="component" value="Unassembled WGS sequence"/>
</dbReference>
<dbReference type="OrthoDB" id="112528at2759"/>
<dbReference type="PROSITE" id="PS00022">
    <property type="entry name" value="EGF_1"/>
    <property type="match status" value="1"/>
</dbReference>